<gene>
    <name evidence="1" type="ORF">LC586_33190</name>
</gene>
<sequence>MYKLNRSSSKQVGLVGTICGTLLVGFSAITQSAVAQPRISQINPCPSIFYEEPHRNRVLAPAGCPPNAATLRFGGQQQTTGSQSIMVPAYPMNGRRTTVIQPPAPESRQSAIATITPTAGTVDVKLKNNTNAGISYQAIGHTQPRFLAGGQEFVLRDLPTPISITLVRQDGGLLKVMPMSTSEGEGTLAVSLDETTNFDNNQGVLRIQKDGQVFLN</sequence>
<evidence type="ECO:0000313" key="1">
    <source>
        <dbReference type="EMBL" id="MCC5603896.1"/>
    </source>
</evidence>
<proteinExistence type="predicted"/>
<evidence type="ECO:0000313" key="2">
    <source>
        <dbReference type="Proteomes" id="UP001199525"/>
    </source>
</evidence>
<name>A0ABS8IIY0_9NOSO</name>
<dbReference type="EMBL" id="JAIVFQ010000098">
    <property type="protein sequence ID" value="MCC5603896.1"/>
    <property type="molecule type" value="Genomic_DNA"/>
</dbReference>
<protein>
    <submittedName>
        <fullName evidence="1">Uncharacterized protein</fullName>
    </submittedName>
</protein>
<comment type="caution">
    <text evidence="1">The sequence shown here is derived from an EMBL/GenBank/DDBJ whole genome shotgun (WGS) entry which is preliminary data.</text>
</comment>
<accession>A0ABS8IIY0</accession>
<dbReference type="RefSeq" id="WP_229489696.1">
    <property type="nucleotide sequence ID" value="NZ_JAIVFQ010000098.1"/>
</dbReference>
<reference evidence="1 2" key="1">
    <citation type="journal article" date="2021" name="Microorganisms">
        <title>Genome Evolution of Filamentous Cyanobacterium Nostoc Species: From Facultative Symbiosis to Free Living.</title>
        <authorList>
            <person name="Huo D."/>
            <person name="Li H."/>
            <person name="Cai F."/>
            <person name="Guo X."/>
            <person name="Qiao Z."/>
            <person name="Wang W."/>
            <person name="Yu G."/>
            <person name="Li R."/>
        </authorList>
    </citation>
    <scope>NUCLEOTIDE SEQUENCE [LARGE SCALE GENOMIC DNA]</scope>
    <source>
        <strain evidence="1 2">CHAB 5714</strain>
    </source>
</reference>
<dbReference type="Proteomes" id="UP001199525">
    <property type="component" value="Unassembled WGS sequence"/>
</dbReference>
<organism evidence="1 2">
    <name type="scientific">Nostoc favosum CHAB5714</name>
    <dbReference type="NCBI Taxonomy" id="2780399"/>
    <lineage>
        <taxon>Bacteria</taxon>
        <taxon>Bacillati</taxon>
        <taxon>Cyanobacteriota</taxon>
        <taxon>Cyanophyceae</taxon>
        <taxon>Nostocales</taxon>
        <taxon>Nostocaceae</taxon>
        <taxon>Nostoc</taxon>
        <taxon>Nostoc favosum</taxon>
    </lineage>
</organism>
<keyword evidence="2" id="KW-1185">Reference proteome</keyword>